<keyword evidence="8" id="KW-1185">Reference proteome</keyword>
<dbReference type="InterPro" id="IPR036152">
    <property type="entry name" value="Asp/glu_Ase-like_sf"/>
</dbReference>
<evidence type="ECO:0000256" key="4">
    <source>
        <dbReference type="SAM" id="MobiDB-lite"/>
    </source>
</evidence>
<dbReference type="Proteomes" id="UP000076128">
    <property type="component" value="Chromosome"/>
</dbReference>
<dbReference type="InterPro" id="IPR004550">
    <property type="entry name" value="AsnASE_II"/>
</dbReference>
<dbReference type="STRING" id="1335048.AKL17_2265"/>
<organism evidence="7 8">
    <name type="scientific">Frigidibacter mobilis</name>
    <dbReference type="NCBI Taxonomy" id="1335048"/>
    <lineage>
        <taxon>Bacteria</taxon>
        <taxon>Pseudomonadati</taxon>
        <taxon>Pseudomonadota</taxon>
        <taxon>Alphaproteobacteria</taxon>
        <taxon>Rhodobacterales</taxon>
        <taxon>Paracoccaceae</taxon>
        <taxon>Frigidibacter</taxon>
    </lineage>
</organism>
<proteinExistence type="inferred from homology"/>
<dbReference type="InterPro" id="IPR040919">
    <property type="entry name" value="Asparaginase_C"/>
</dbReference>
<dbReference type="PROSITE" id="PS51732">
    <property type="entry name" value="ASN_GLN_ASE_3"/>
    <property type="match status" value="1"/>
</dbReference>
<dbReference type="PANTHER" id="PTHR11707:SF28">
    <property type="entry name" value="60 KDA LYSOPHOSPHOLIPASE"/>
    <property type="match status" value="1"/>
</dbReference>
<dbReference type="KEGG" id="daa:AKL17_2265"/>
<dbReference type="PRINTS" id="PR00139">
    <property type="entry name" value="ASNGLNASE"/>
</dbReference>
<evidence type="ECO:0000259" key="5">
    <source>
        <dbReference type="Pfam" id="PF00710"/>
    </source>
</evidence>
<dbReference type="GO" id="GO:0006528">
    <property type="term" value="P:asparagine metabolic process"/>
    <property type="evidence" value="ECO:0007669"/>
    <property type="project" value="InterPro"/>
</dbReference>
<dbReference type="GO" id="GO:0004067">
    <property type="term" value="F:asparaginase activity"/>
    <property type="evidence" value="ECO:0007669"/>
    <property type="project" value="UniProtKB-UniRule"/>
</dbReference>
<evidence type="ECO:0000259" key="6">
    <source>
        <dbReference type="Pfam" id="PF17763"/>
    </source>
</evidence>
<dbReference type="SMART" id="SM00870">
    <property type="entry name" value="Asparaginase"/>
    <property type="match status" value="1"/>
</dbReference>
<evidence type="ECO:0000313" key="7">
    <source>
        <dbReference type="EMBL" id="AMY69511.1"/>
    </source>
</evidence>
<dbReference type="CDD" id="cd08964">
    <property type="entry name" value="L-asparaginase_II"/>
    <property type="match status" value="1"/>
</dbReference>
<feature type="active site" description="O-isoaspartyl threonine intermediate" evidence="3">
    <location>
        <position position="29"/>
    </location>
</feature>
<dbReference type="OrthoDB" id="9788068at2"/>
<dbReference type="SUPFAM" id="SSF53774">
    <property type="entry name" value="Glutaminase/Asparaginase"/>
    <property type="match status" value="1"/>
</dbReference>
<accession>A0A159Z3B6</accession>
<evidence type="ECO:0000256" key="2">
    <source>
        <dbReference type="ARBA" id="ARBA00022801"/>
    </source>
</evidence>
<name>A0A159Z3B6_9RHOB</name>
<dbReference type="InterPro" id="IPR027473">
    <property type="entry name" value="L-asparaginase_C"/>
</dbReference>
<feature type="domain" description="L-asparaginase N-terminal" evidence="5">
    <location>
        <begin position="20"/>
        <end position="213"/>
    </location>
</feature>
<dbReference type="PATRIC" id="fig|1335048.3.peg.2361"/>
<evidence type="ECO:0000256" key="1">
    <source>
        <dbReference type="ARBA" id="ARBA00010518"/>
    </source>
</evidence>
<dbReference type="Pfam" id="PF00710">
    <property type="entry name" value="Asparaginase"/>
    <property type="match status" value="1"/>
</dbReference>
<dbReference type="EMBL" id="CP012661">
    <property type="protein sequence ID" value="AMY69511.1"/>
    <property type="molecule type" value="Genomic_DNA"/>
</dbReference>
<dbReference type="AlphaFoldDB" id="A0A159Z3B6"/>
<reference evidence="7 8" key="1">
    <citation type="submission" date="2015-09" db="EMBL/GenBank/DDBJ databases">
        <title>Complete genome sequence of Defluviimonas alba cai42t isolated from an oilfield in Xinjiang.</title>
        <authorList>
            <person name="Geng S."/>
            <person name="Pan X."/>
            <person name="Wu X."/>
        </authorList>
    </citation>
    <scope>NUCLEOTIDE SEQUENCE [LARGE SCALE GENOMIC DNA]</scope>
    <source>
        <strain evidence="8">cai42</strain>
    </source>
</reference>
<evidence type="ECO:0000313" key="8">
    <source>
        <dbReference type="Proteomes" id="UP000076128"/>
    </source>
</evidence>
<feature type="region of interest" description="Disordered" evidence="4">
    <location>
        <begin position="1"/>
        <end position="20"/>
    </location>
</feature>
<dbReference type="Pfam" id="PF17763">
    <property type="entry name" value="Asparaginase_C"/>
    <property type="match status" value="1"/>
</dbReference>
<feature type="compositionally biased region" description="Basic and acidic residues" evidence="4">
    <location>
        <begin position="1"/>
        <end position="13"/>
    </location>
</feature>
<dbReference type="PIRSF" id="PIRSF500176">
    <property type="entry name" value="L_ASNase"/>
    <property type="match status" value="1"/>
</dbReference>
<dbReference type="PANTHER" id="PTHR11707">
    <property type="entry name" value="L-ASPARAGINASE"/>
    <property type="match status" value="1"/>
</dbReference>
<dbReference type="PIRSF" id="PIRSF001220">
    <property type="entry name" value="L-ASNase_gatD"/>
    <property type="match status" value="1"/>
</dbReference>
<protein>
    <submittedName>
        <fullName evidence="7">Asparaginase</fullName>
    </submittedName>
</protein>
<dbReference type="InterPro" id="IPR006034">
    <property type="entry name" value="Asparaginase/glutaminase-like"/>
</dbReference>
<dbReference type="InterPro" id="IPR027474">
    <property type="entry name" value="L-asparaginase_N"/>
</dbReference>
<keyword evidence="2" id="KW-0378">Hydrolase</keyword>
<feature type="domain" description="Asparaginase/glutaminase C-terminal" evidence="6">
    <location>
        <begin position="234"/>
        <end position="341"/>
    </location>
</feature>
<comment type="similarity">
    <text evidence="1">Belongs to the asparaginase 1 family.</text>
</comment>
<evidence type="ECO:0000256" key="3">
    <source>
        <dbReference type="PIRSR" id="PIRSR001220-1"/>
    </source>
</evidence>
<dbReference type="InterPro" id="IPR037152">
    <property type="entry name" value="L-asparaginase_N_sf"/>
</dbReference>
<dbReference type="Gene3D" id="3.40.50.1170">
    <property type="entry name" value="L-asparaginase, N-terminal domain"/>
    <property type="match status" value="1"/>
</dbReference>
<gene>
    <name evidence="7" type="ORF">AKL17_2265</name>
</gene>
<dbReference type="Gene3D" id="3.40.50.40">
    <property type="match status" value="1"/>
</dbReference>
<dbReference type="RefSeq" id="WP_066813265.1">
    <property type="nucleotide sequence ID" value="NZ_CP012661.1"/>
</dbReference>
<sequence>MKADHEHSSETRGRAGPPPKVSVIVGGGTLTALAENPFEVCDYGQAGSLTARQLIERCAAMHDRVDLVPLEFDPVPSFDVALPQWLALCQLCEAALASMPDLAGFVLTHGTGSLEETAFFLSRVWDLPVPLVVTGAQRPASALGSDGYMNFHQAACVAANAAASGFGVLVVTHGEIHLPAEVTKTSTFGLDSFRSPDLGPVGLVTGSTVVFGRSLPAAGPRVLADWRKLTGLPRVDILFCHSGGDTIAIEAFIAAKAAGIVLAGFAPGYATGAQARRLERWVRDEGGLVVAAARATGPVVRNSRNDGHGFLAAGRHTPQKARLLVQIALAAGLKPSQIADLLR</sequence>